<dbReference type="OrthoDB" id="2439555at2759"/>
<evidence type="ECO:0000313" key="2">
    <source>
        <dbReference type="Proteomes" id="UP000266861"/>
    </source>
</evidence>
<organism evidence="1 2">
    <name type="scientific">Diversispora epigaea</name>
    <dbReference type="NCBI Taxonomy" id="1348612"/>
    <lineage>
        <taxon>Eukaryota</taxon>
        <taxon>Fungi</taxon>
        <taxon>Fungi incertae sedis</taxon>
        <taxon>Mucoromycota</taxon>
        <taxon>Glomeromycotina</taxon>
        <taxon>Glomeromycetes</taxon>
        <taxon>Diversisporales</taxon>
        <taxon>Diversisporaceae</taxon>
        <taxon>Diversispora</taxon>
    </lineage>
</organism>
<gene>
    <name evidence="1" type="ORF">Glove_624g6</name>
</gene>
<evidence type="ECO:0000313" key="1">
    <source>
        <dbReference type="EMBL" id="RHZ46350.1"/>
    </source>
</evidence>
<dbReference type="Proteomes" id="UP000266861">
    <property type="component" value="Unassembled WGS sequence"/>
</dbReference>
<comment type="caution">
    <text evidence="1">The sequence shown here is derived from an EMBL/GenBank/DDBJ whole genome shotgun (WGS) entry which is preliminary data.</text>
</comment>
<protein>
    <submittedName>
        <fullName evidence="1">Uncharacterized protein</fullName>
    </submittedName>
</protein>
<dbReference type="AlphaFoldDB" id="A0A397GE46"/>
<dbReference type="EMBL" id="PQFF01000518">
    <property type="protein sequence ID" value="RHZ46350.1"/>
    <property type="molecule type" value="Genomic_DNA"/>
</dbReference>
<accession>A0A397GE46</accession>
<name>A0A397GE46_9GLOM</name>
<reference evidence="1 2" key="1">
    <citation type="submission" date="2018-08" db="EMBL/GenBank/DDBJ databases">
        <title>Genome and evolution of the arbuscular mycorrhizal fungus Diversispora epigaea (formerly Glomus versiforme) and its bacterial endosymbionts.</title>
        <authorList>
            <person name="Sun X."/>
            <person name="Fei Z."/>
            <person name="Harrison M."/>
        </authorList>
    </citation>
    <scope>NUCLEOTIDE SEQUENCE [LARGE SCALE GENOMIC DNA]</scope>
    <source>
        <strain evidence="1 2">IT104</strain>
    </source>
</reference>
<proteinExistence type="predicted"/>
<keyword evidence="2" id="KW-1185">Reference proteome</keyword>
<sequence>MAYLIHYMNVGSVPVKYSLARSKIIVDIDNYIISSGCYKKFINWLESLAVEQPLLPKDTDPWLHFEPSKKQYEKRTSHQKNQEKNMIDELVHYQSQTGYMKKCSVCQISNIDNKKWVCPTCYNKLPTISEINKQFDEPSNITNIIKKSININPYTFEEAQSVPESEVYILQLFVPDPIGVNPNSIANIRKVLEYIKVISRINDSNRKWFIVTCDRDRLSLAYINSGCSSQRDKHVKVIHRVKLRYRYERFHAMSRILE</sequence>